<gene>
    <name evidence="4" type="ORF">GCM10009754_34940</name>
</gene>
<reference evidence="4 5" key="1">
    <citation type="journal article" date="2019" name="Int. J. Syst. Evol. Microbiol.">
        <title>The Global Catalogue of Microorganisms (GCM) 10K type strain sequencing project: providing services to taxonomists for standard genome sequencing and annotation.</title>
        <authorList>
            <consortium name="The Broad Institute Genomics Platform"/>
            <consortium name="The Broad Institute Genome Sequencing Center for Infectious Disease"/>
            <person name="Wu L."/>
            <person name="Ma J."/>
        </authorList>
    </citation>
    <scope>NUCLEOTIDE SEQUENCE [LARGE SCALE GENOMIC DNA]</scope>
    <source>
        <strain evidence="4 5">JCM 14545</strain>
    </source>
</reference>
<evidence type="ECO:0000259" key="3">
    <source>
        <dbReference type="Pfam" id="PF13649"/>
    </source>
</evidence>
<keyword evidence="5" id="KW-1185">Reference proteome</keyword>
<evidence type="ECO:0000256" key="2">
    <source>
        <dbReference type="ARBA" id="ARBA00022679"/>
    </source>
</evidence>
<dbReference type="Gene3D" id="3.40.50.150">
    <property type="entry name" value="Vaccinia Virus protein VP39"/>
    <property type="match status" value="1"/>
</dbReference>
<evidence type="ECO:0000313" key="5">
    <source>
        <dbReference type="Proteomes" id="UP001501116"/>
    </source>
</evidence>
<dbReference type="CDD" id="cd02440">
    <property type="entry name" value="AdoMet_MTases"/>
    <property type="match status" value="1"/>
</dbReference>
<organism evidence="4 5">
    <name type="scientific">Amycolatopsis minnesotensis</name>
    <dbReference type="NCBI Taxonomy" id="337894"/>
    <lineage>
        <taxon>Bacteria</taxon>
        <taxon>Bacillati</taxon>
        <taxon>Actinomycetota</taxon>
        <taxon>Actinomycetes</taxon>
        <taxon>Pseudonocardiales</taxon>
        <taxon>Pseudonocardiaceae</taxon>
        <taxon>Amycolatopsis</taxon>
    </lineage>
</organism>
<dbReference type="RefSeq" id="WP_344419182.1">
    <property type="nucleotide sequence ID" value="NZ_BAAANN010000012.1"/>
</dbReference>
<dbReference type="EMBL" id="BAAANN010000012">
    <property type="protein sequence ID" value="GAA1961117.1"/>
    <property type="molecule type" value="Genomic_DNA"/>
</dbReference>
<feature type="domain" description="Methyltransferase" evidence="3">
    <location>
        <begin position="42"/>
        <end position="137"/>
    </location>
</feature>
<name>A0ABN2R0Q0_9PSEU</name>
<dbReference type="PANTHER" id="PTHR43861">
    <property type="entry name" value="TRANS-ACONITATE 2-METHYLTRANSFERASE-RELATED"/>
    <property type="match status" value="1"/>
</dbReference>
<keyword evidence="1" id="KW-0489">Methyltransferase</keyword>
<dbReference type="PANTHER" id="PTHR43861:SF1">
    <property type="entry name" value="TRANS-ACONITATE 2-METHYLTRANSFERASE"/>
    <property type="match status" value="1"/>
</dbReference>
<dbReference type="Proteomes" id="UP001501116">
    <property type="component" value="Unassembled WGS sequence"/>
</dbReference>
<dbReference type="InterPro" id="IPR041698">
    <property type="entry name" value="Methyltransf_25"/>
</dbReference>
<sequence>MPEASQYDEIGELYEQVKDLPFGVSEWATVVSALPDLRDRTVLDVGCGTGAYTRMFRRAGARQVLGVDPAREMLAVARAAEEREPLGISYEPHDGITMPKLGDFDVVAAIWPLSHVGDRKSYDRMVANLAENLAPGGRLLVVVPNPDADSDRLDDYPRYGMTVTPGGYTGECVETLVRVHSEPPFEFSGFGWPSGVFEESCAAVGLTEVRRYPTVVPETDLAERGAEFWAVLLESSMFAVFTAQRPSPGE</sequence>
<dbReference type="InterPro" id="IPR029063">
    <property type="entry name" value="SAM-dependent_MTases_sf"/>
</dbReference>
<accession>A0ABN2R0Q0</accession>
<evidence type="ECO:0000313" key="4">
    <source>
        <dbReference type="EMBL" id="GAA1961117.1"/>
    </source>
</evidence>
<protein>
    <recommendedName>
        <fullName evidence="3">Methyltransferase domain-containing protein</fullName>
    </recommendedName>
</protein>
<evidence type="ECO:0000256" key="1">
    <source>
        <dbReference type="ARBA" id="ARBA00022603"/>
    </source>
</evidence>
<comment type="caution">
    <text evidence="4">The sequence shown here is derived from an EMBL/GenBank/DDBJ whole genome shotgun (WGS) entry which is preliminary data.</text>
</comment>
<proteinExistence type="predicted"/>
<dbReference type="Pfam" id="PF13649">
    <property type="entry name" value="Methyltransf_25"/>
    <property type="match status" value="1"/>
</dbReference>
<keyword evidence="2" id="KW-0808">Transferase</keyword>
<dbReference type="SUPFAM" id="SSF53335">
    <property type="entry name" value="S-adenosyl-L-methionine-dependent methyltransferases"/>
    <property type="match status" value="1"/>
</dbReference>